<keyword evidence="3" id="KW-0472">Membrane</keyword>
<dbReference type="SUPFAM" id="SSF160544">
    <property type="entry name" value="EscU C-terminal domain-like"/>
    <property type="match status" value="1"/>
</dbReference>
<evidence type="ECO:0000256" key="1">
    <source>
        <dbReference type="ARBA" id="ARBA00010690"/>
    </source>
</evidence>
<dbReference type="OrthoDB" id="9807950at2"/>
<dbReference type="Pfam" id="PF01312">
    <property type="entry name" value="Bac_export_2"/>
    <property type="match status" value="1"/>
</dbReference>
<dbReference type="InterPro" id="IPR029025">
    <property type="entry name" value="T3SS_substrate_exporter_C"/>
</dbReference>
<keyword evidence="3" id="KW-1133">Transmembrane helix</keyword>
<feature type="compositionally biased region" description="Basic and acidic residues" evidence="2">
    <location>
        <begin position="8"/>
        <end position="31"/>
    </location>
</feature>
<feature type="transmembrane region" description="Helical" evidence="3">
    <location>
        <begin position="142"/>
        <end position="169"/>
    </location>
</feature>
<evidence type="ECO:0000256" key="3">
    <source>
        <dbReference type="SAM" id="Phobius"/>
    </source>
</evidence>
<dbReference type="Gene3D" id="6.10.250.2080">
    <property type="match status" value="1"/>
</dbReference>
<evidence type="ECO:0000256" key="2">
    <source>
        <dbReference type="SAM" id="MobiDB-lite"/>
    </source>
</evidence>
<dbReference type="EMBL" id="FRDL01000004">
    <property type="protein sequence ID" value="SHN65516.1"/>
    <property type="molecule type" value="Genomic_DNA"/>
</dbReference>
<dbReference type="PANTHER" id="PTHR30531:SF12">
    <property type="entry name" value="FLAGELLAR BIOSYNTHETIC PROTEIN FLHB"/>
    <property type="match status" value="1"/>
</dbReference>
<dbReference type="AlphaFoldDB" id="A0A1M7T491"/>
<accession>A0A1M7T491</accession>
<keyword evidence="3" id="KW-0812">Transmembrane</keyword>
<name>A0A1M7T491_9RHOB</name>
<evidence type="ECO:0000313" key="4">
    <source>
        <dbReference type="EMBL" id="SHN65516.1"/>
    </source>
</evidence>
<sequence length="366" mass="38503">MSGAQDEGAEKSHEPTPRKLEEARRKGDVPKSTDMGAAAGYLGLLAAITAFGAVSVQTTGSALAAFLDRADGLEGRILGPGGAGLSAALIGRAAAGLAPLLLIPFALVLASYVAQQAFVFAPDKLAPKLSRISIISNAKNKFGLTGLAEFAKTLVKLCAVSAVLGLFLSARLDEMIGLARAAPAAVPAALMRIGVGLLGAIAAVAVFIAAIDVVWQRFNHARKLRMSFQELKEEHKESEGDPHVKSERRRRAQDIATNRMMLEVPKADVVIVNPTHYAVALKWSRKPGSAPECVAKGVDEVALMIREKAVEAGVPIHSDPPTARALHATVEIGQEIAPEHYAPVAAAIRFAEAMRARARQQGWGGA</sequence>
<proteinExistence type="inferred from homology"/>
<feature type="transmembrane region" description="Helical" evidence="3">
    <location>
        <begin position="189"/>
        <end position="215"/>
    </location>
</feature>
<reference evidence="4 5" key="1">
    <citation type="submission" date="2016-12" db="EMBL/GenBank/DDBJ databases">
        <authorList>
            <person name="Song W.-J."/>
            <person name="Kurnit D.M."/>
        </authorList>
    </citation>
    <scope>NUCLEOTIDE SEQUENCE [LARGE SCALE GENOMIC DNA]</scope>
    <source>
        <strain evidence="4 5">CGMCC 1.10808</strain>
    </source>
</reference>
<dbReference type="InterPro" id="IPR006135">
    <property type="entry name" value="T3SS_substrate_exporter"/>
</dbReference>
<dbReference type="RefSeq" id="WP_072747086.1">
    <property type="nucleotide sequence ID" value="NZ_FOHL01000004.1"/>
</dbReference>
<keyword evidence="4" id="KW-0966">Cell projection</keyword>
<dbReference type="PRINTS" id="PR00950">
    <property type="entry name" value="TYPE3IMSPROT"/>
</dbReference>
<protein>
    <submittedName>
        <fullName evidence="4">Flagellar biosynthetic protein FlhB</fullName>
    </submittedName>
</protein>
<keyword evidence="5" id="KW-1185">Reference proteome</keyword>
<organism evidence="4 5">
    <name type="scientific">Oceanicella actignis</name>
    <dbReference type="NCBI Taxonomy" id="1189325"/>
    <lineage>
        <taxon>Bacteria</taxon>
        <taxon>Pseudomonadati</taxon>
        <taxon>Pseudomonadota</taxon>
        <taxon>Alphaproteobacteria</taxon>
        <taxon>Rhodobacterales</taxon>
        <taxon>Paracoccaceae</taxon>
        <taxon>Oceanicella</taxon>
    </lineage>
</organism>
<feature type="transmembrane region" description="Helical" evidence="3">
    <location>
        <begin position="101"/>
        <end position="121"/>
    </location>
</feature>
<feature type="region of interest" description="Disordered" evidence="2">
    <location>
        <begin position="1"/>
        <end position="31"/>
    </location>
</feature>
<keyword evidence="4" id="KW-0969">Cilium</keyword>
<dbReference type="GO" id="GO:0009306">
    <property type="term" value="P:protein secretion"/>
    <property type="evidence" value="ECO:0007669"/>
    <property type="project" value="InterPro"/>
</dbReference>
<dbReference type="STRING" id="1189325.SAMN04488119_104121"/>
<gene>
    <name evidence="4" type="ORF">SAMN05216200_104121</name>
</gene>
<dbReference type="Gene3D" id="3.40.1690.10">
    <property type="entry name" value="secretion proteins EscU"/>
    <property type="match status" value="1"/>
</dbReference>
<dbReference type="PANTHER" id="PTHR30531">
    <property type="entry name" value="FLAGELLAR BIOSYNTHETIC PROTEIN FLHB"/>
    <property type="match status" value="1"/>
</dbReference>
<evidence type="ECO:0000313" key="5">
    <source>
        <dbReference type="Proteomes" id="UP000184066"/>
    </source>
</evidence>
<comment type="similarity">
    <text evidence="1">Belongs to the type III secretion exporter family.</text>
</comment>
<feature type="transmembrane region" description="Helical" evidence="3">
    <location>
        <begin position="38"/>
        <end position="65"/>
    </location>
</feature>
<dbReference type="GO" id="GO:0005886">
    <property type="term" value="C:plasma membrane"/>
    <property type="evidence" value="ECO:0007669"/>
    <property type="project" value="TreeGrafter"/>
</dbReference>
<dbReference type="Proteomes" id="UP000184066">
    <property type="component" value="Unassembled WGS sequence"/>
</dbReference>
<keyword evidence="4" id="KW-0282">Flagellum</keyword>